<sequence>MNMLCWLGTALPSRVWIGALVLTTGLAGAAAAEKVTEPLFEVKAASAQCQAAADAIGAVLKQVVADGGRIERGTGQRPWTVTLPAQLSRIEDLQASVAAAPCRIDGLSALNAESIRDFLNSRTIKSKKIPIADNLSRFELVFDDISAGATAQQPSGAGGSQSPTSSLSNANVAADSPPNPGEAAAKGQESGPPVTSGPVVISISTLQPAGCQEFTTTFIEVLNEFQKNGGTIRYDRNSGRWFVTSPATHASLFAEYGRRFSDATCSLRHRLKAFNPDTLADLLNSDEVAVVWSGGSDRQNRIDIAMIGDGLYTPGDLWQSIEAFVNARVDPRHVPAVAVSGVLASALCALAVLYLSIRLWWLKWSSARAKLRHKPQEALTDRMNSLVEVVAAVSLELQKITSFTRNDLPNLIKDNTEQIITEMLRRDPPPPPAALLEPAWQRARSAYAGPPTGFLTDFQRVISGVGDAESFRRKWKPEVVELINSEARQSSFTVAPQLYTMQGPQTETYFWLIDFDQNGKYLIPSPSMWKARVHYLRSDGIMMAVLFDGIFNRREGGEFSLLEPACVDVNGQAVHVLEPGVLIIPPQG</sequence>
<organism evidence="2 3">
    <name type="scientific">Azospirillum oleiclasticum</name>
    <dbReference type="NCBI Taxonomy" id="2735135"/>
    <lineage>
        <taxon>Bacteria</taxon>
        <taxon>Pseudomonadati</taxon>
        <taxon>Pseudomonadota</taxon>
        <taxon>Alphaproteobacteria</taxon>
        <taxon>Rhodospirillales</taxon>
        <taxon>Azospirillaceae</taxon>
        <taxon>Azospirillum</taxon>
    </lineage>
</organism>
<comment type="caution">
    <text evidence="2">The sequence shown here is derived from an EMBL/GenBank/DDBJ whole genome shotgun (WGS) entry which is preliminary data.</text>
</comment>
<proteinExistence type="predicted"/>
<protein>
    <submittedName>
        <fullName evidence="2">Uncharacterized protein</fullName>
    </submittedName>
</protein>
<feature type="compositionally biased region" description="Polar residues" evidence="1">
    <location>
        <begin position="149"/>
        <end position="171"/>
    </location>
</feature>
<feature type="region of interest" description="Disordered" evidence="1">
    <location>
        <begin position="149"/>
        <end position="196"/>
    </location>
</feature>
<accession>A0ABX2TLS8</accession>
<name>A0ABX2TLS8_9PROT</name>
<dbReference type="Proteomes" id="UP000584642">
    <property type="component" value="Unassembled WGS sequence"/>
</dbReference>
<evidence type="ECO:0000313" key="2">
    <source>
        <dbReference type="EMBL" id="NYZ24351.1"/>
    </source>
</evidence>
<evidence type="ECO:0000313" key="3">
    <source>
        <dbReference type="Proteomes" id="UP000584642"/>
    </source>
</evidence>
<gene>
    <name evidence="2" type="ORF">HND93_31985</name>
</gene>
<reference evidence="2 3" key="1">
    <citation type="submission" date="2020-05" db="EMBL/GenBank/DDBJ databases">
        <title>Azospirillum oleiclasticum sp. nov, a nitrogen-fixing and heavy crude oil-emulsifying bacterium isolated from the crude oil of Yumen Oilfield.</title>
        <authorList>
            <person name="Wu D."/>
            <person name="Cai M."/>
            <person name="Zhang X."/>
        </authorList>
    </citation>
    <scope>NUCLEOTIDE SEQUENCE [LARGE SCALE GENOMIC DNA]</scope>
    <source>
        <strain evidence="2 3">ROY-1-1-2</strain>
    </source>
</reference>
<evidence type="ECO:0000256" key="1">
    <source>
        <dbReference type="SAM" id="MobiDB-lite"/>
    </source>
</evidence>
<dbReference type="RefSeq" id="WP_180286121.1">
    <property type="nucleotide sequence ID" value="NZ_JABFDB010000039.1"/>
</dbReference>
<keyword evidence="3" id="KW-1185">Reference proteome</keyword>
<dbReference type="EMBL" id="JABFDB010000039">
    <property type="protein sequence ID" value="NYZ24351.1"/>
    <property type="molecule type" value="Genomic_DNA"/>
</dbReference>